<dbReference type="Pfam" id="PF12760">
    <property type="entry name" value="Zn_ribbon_IS1595"/>
    <property type="match status" value="1"/>
</dbReference>
<feature type="compositionally biased region" description="Polar residues" evidence="1">
    <location>
        <begin position="186"/>
        <end position="196"/>
    </location>
</feature>
<dbReference type="RefSeq" id="WP_119152175.1">
    <property type="nucleotide sequence ID" value="NZ_JBHSOV010000011.1"/>
</dbReference>
<protein>
    <recommendedName>
        <fullName evidence="2">Transposase zinc-ribbon domain-containing protein</fullName>
    </recommendedName>
</protein>
<reference evidence="3 4" key="1">
    <citation type="submission" date="2018-09" db="EMBL/GenBank/DDBJ databases">
        <title>Cohnella cavernae sp. nov., isolated from a karst cave.</title>
        <authorList>
            <person name="Zhu H."/>
        </authorList>
    </citation>
    <scope>NUCLEOTIDE SEQUENCE [LARGE SCALE GENOMIC DNA]</scope>
    <source>
        <strain evidence="3 4">K2E09-144</strain>
    </source>
</reference>
<dbReference type="AlphaFoldDB" id="A0A398CMB3"/>
<organism evidence="3 4">
    <name type="scientific">Cohnella faecalis</name>
    <dbReference type="NCBI Taxonomy" id="2315694"/>
    <lineage>
        <taxon>Bacteria</taxon>
        <taxon>Bacillati</taxon>
        <taxon>Bacillota</taxon>
        <taxon>Bacilli</taxon>
        <taxon>Bacillales</taxon>
        <taxon>Paenibacillaceae</taxon>
        <taxon>Cohnella</taxon>
    </lineage>
</organism>
<feature type="domain" description="Transposase zinc-ribbon" evidence="2">
    <location>
        <begin position="17"/>
        <end position="63"/>
    </location>
</feature>
<evidence type="ECO:0000313" key="4">
    <source>
        <dbReference type="Proteomes" id="UP000266340"/>
    </source>
</evidence>
<evidence type="ECO:0000259" key="2">
    <source>
        <dbReference type="Pfam" id="PF12760"/>
    </source>
</evidence>
<comment type="caution">
    <text evidence="3">The sequence shown here is derived from an EMBL/GenBank/DDBJ whole genome shotgun (WGS) entry which is preliminary data.</text>
</comment>
<dbReference type="InterPro" id="IPR024442">
    <property type="entry name" value="Transposase_Zn_ribbon"/>
</dbReference>
<evidence type="ECO:0000313" key="3">
    <source>
        <dbReference type="EMBL" id="RIE00781.1"/>
    </source>
</evidence>
<gene>
    <name evidence="3" type="ORF">D3H35_26685</name>
</gene>
<dbReference type="EMBL" id="QXJM01000048">
    <property type="protein sequence ID" value="RIE00781.1"/>
    <property type="molecule type" value="Genomic_DNA"/>
</dbReference>
<dbReference type="OrthoDB" id="9769409at2"/>
<keyword evidence="4" id="KW-1185">Reference proteome</keyword>
<dbReference type="Proteomes" id="UP000266340">
    <property type="component" value="Unassembled WGS sequence"/>
</dbReference>
<evidence type="ECO:0000256" key="1">
    <source>
        <dbReference type="SAM" id="MobiDB-lite"/>
    </source>
</evidence>
<sequence>MMTELPAFESFCHQYSSEQACAEALFHARWPDGFRCPTCRHSHYYLTRTRRMPLYECRSCRVQTSVIAGTIMEGSSTPLTRWFQALFLIASPSGISSSKLSKIIQVTYKTAWLIARKIRHVMQRADQYDPLSGLVRVNHMKYGYSYYQDAQQPLLIGGAFTASAQNIPSTDLIGSMSSTKTEESRPQLNNRIPTQA</sequence>
<name>A0A398CMB3_9BACL</name>
<feature type="region of interest" description="Disordered" evidence="1">
    <location>
        <begin position="171"/>
        <end position="196"/>
    </location>
</feature>
<proteinExistence type="predicted"/>
<accession>A0A398CMB3</accession>